<reference evidence="1 2" key="1">
    <citation type="submission" date="2021-07" db="EMBL/GenBank/DDBJ databases">
        <title>Genome data of Colletotrichum spaethianum.</title>
        <authorList>
            <person name="Utami Y.D."/>
            <person name="Hiruma K."/>
        </authorList>
    </citation>
    <scope>NUCLEOTIDE SEQUENCE [LARGE SCALE GENOMIC DNA]</scope>
    <source>
        <strain evidence="1 2">MAFF 242679</strain>
    </source>
</reference>
<proteinExistence type="predicted"/>
<dbReference type="EMBL" id="BPPX01000005">
    <property type="protein sequence ID" value="GJC80087.1"/>
    <property type="molecule type" value="Genomic_DNA"/>
</dbReference>
<dbReference type="Proteomes" id="UP001055172">
    <property type="component" value="Unassembled WGS sequence"/>
</dbReference>
<dbReference type="AlphaFoldDB" id="A0AA37GGH4"/>
<sequence>MTIQASKFTPEVLLSAPRRSAGIPNPAGTKVLYTVSTYSFDSHSKTSQTRVLDVESGHSSLLYEEASYSDATWISDQEILLLRSGDKGTTSLLLGDVTRPSV</sequence>
<keyword evidence="2" id="KW-1185">Reference proteome</keyword>
<evidence type="ECO:0000313" key="2">
    <source>
        <dbReference type="Proteomes" id="UP001055172"/>
    </source>
</evidence>
<accession>A0AA37GGH4</accession>
<gene>
    <name evidence="1" type="ORF">ColLi_02925</name>
</gene>
<name>A0AA37GGH4_9PEZI</name>
<organism evidence="1 2">
    <name type="scientific">Colletotrichum liriopes</name>
    <dbReference type="NCBI Taxonomy" id="708192"/>
    <lineage>
        <taxon>Eukaryota</taxon>
        <taxon>Fungi</taxon>
        <taxon>Dikarya</taxon>
        <taxon>Ascomycota</taxon>
        <taxon>Pezizomycotina</taxon>
        <taxon>Sordariomycetes</taxon>
        <taxon>Hypocreomycetidae</taxon>
        <taxon>Glomerellales</taxon>
        <taxon>Glomerellaceae</taxon>
        <taxon>Colletotrichum</taxon>
        <taxon>Colletotrichum spaethianum species complex</taxon>
    </lineage>
</organism>
<comment type="caution">
    <text evidence="1">The sequence shown here is derived from an EMBL/GenBank/DDBJ whole genome shotgun (WGS) entry which is preliminary data.</text>
</comment>
<evidence type="ECO:0000313" key="1">
    <source>
        <dbReference type="EMBL" id="GJC80087.1"/>
    </source>
</evidence>
<protein>
    <submittedName>
        <fullName evidence="1">Dipeptidyl-peptidase 5</fullName>
    </submittedName>
</protein>